<accession>A0A7W6JQU1</accession>
<evidence type="ECO:0000313" key="3">
    <source>
        <dbReference type="Proteomes" id="UP000557392"/>
    </source>
</evidence>
<dbReference type="PROSITE" id="PS51257">
    <property type="entry name" value="PROKAR_LIPOPROTEIN"/>
    <property type="match status" value="1"/>
</dbReference>
<feature type="compositionally biased region" description="Basic and acidic residues" evidence="1">
    <location>
        <begin position="223"/>
        <end position="239"/>
    </location>
</feature>
<gene>
    <name evidence="2" type="ORF">GGR46_001348</name>
</gene>
<reference evidence="2 3" key="1">
    <citation type="submission" date="2020-08" db="EMBL/GenBank/DDBJ databases">
        <title>Genomic Encyclopedia of Type Strains, Phase IV (KMG-IV): sequencing the most valuable type-strain genomes for metagenomic binning, comparative biology and taxonomic classification.</title>
        <authorList>
            <person name="Goeker M."/>
        </authorList>
    </citation>
    <scope>NUCLEOTIDE SEQUENCE [LARGE SCALE GENOMIC DNA]</scope>
    <source>
        <strain evidence="2 3">DSM 101806</strain>
    </source>
</reference>
<sequence length="239" mass="25710">MPKSLPLATLAATLALGACNQAPRTTDNIAVDVDNAIAPDDATLNDVPVVEDADDATAVTVAAVPKAAAGTSAADAAPLHDAGTIEDEIREGRNVQRIRYGEGWAWTRGGKIVRTADRDGKEVAYFRASDNKPFFVQRGGRSYAFQGGRPSREFDGDGKARAPGPGRVREADEAAKAAHDRREQAEKARDNARDNPRGDRDRGDRRPGATPSPTPTATATPDGPRRDHDRDRDRERDHQ</sequence>
<feature type="region of interest" description="Disordered" evidence="1">
    <location>
        <begin position="141"/>
        <end position="239"/>
    </location>
</feature>
<protein>
    <recommendedName>
        <fullName evidence="4">Lipoprotein</fullName>
    </recommendedName>
</protein>
<evidence type="ECO:0000313" key="2">
    <source>
        <dbReference type="EMBL" id="MBB4097815.1"/>
    </source>
</evidence>
<feature type="compositionally biased region" description="Basic and acidic residues" evidence="1">
    <location>
        <begin position="150"/>
        <end position="160"/>
    </location>
</feature>
<dbReference type="RefSeq" id="WP_183995765.1">
    <property type="nucleotide sequence ID" value="NZ_JACIEH010000001.1"/>
</dbReference>
<proteinExistence type="predicted"/>
<feature type="compositionally biased region" description="Low complexity" evidence="1">
    <location>
        <begin position="208"/>
        <end position="222"/>
    </location>
</feature>
<comment type="caution">
    <text evidence="2">The sequence shown here is derived from an EMBL/GenBank/DDBJ whole genome shotgun (WGS) entry which is preliminary data.</text>
</comment>
<evidence type="ECO:0008006" key="4">
    <source>
        <dbReference type="Google" id="ProtNLM"/>
    </source>
</evidence>
<feature type="compositionally biased region" description="Basic and acidic residues" evidence="1">
    <location>
        <begin position="167"/>
        <end position="207"/>
    </location>
</feature>
<dbReference type="AlphaFoldDB" id="A0A7W6JQU1"/>
<organism evidence="2 3">
    <name type="scientific">Sphingomonas kyeonggiensis</name>
    <dbReference type="NCBI Taxonomy" id="1268553"/>
    <lineage>
        <taxon>Bacteria</taxon>
        <taxon>Pseudomonadati</taxon>
        <taxon>Pseudomonadota</taxon>
        <taxon>Alphaproteobacteria</taxon>
        <taxon>Sphingomonadales</taxon>
        <taxon>Sphingomonadaceae</taxon>
        <taxon>Sphingomonas</taxon>
    </lineage>
</organism>
<dbReference type="EMBL" id="JACIEH010000001">
    <property type="protein sequence ID" value="MBB4097815.1"/>
    <property type="molecule type" value="Genomic_DNA"/>
</dbReference>
<keyword evidence="3" id="KW-1185">Reference proteome</keyword>
<name>A0A7W6JQU1_9SPHN</name>
<dbReference type="Proteomes" id="UP000557392">
    <property type="component" value="Unassembled WGS sequence"/>
</dbReference>
<evidence type="ECO:0000256" key="1">
    <source>
        <dbReference type="SAM" id="MobiDB-lite"/>
    </source>
</evidence>